<accession>A0A392M1Q5</accession>
<evidence type="ECO:0000259" key="1">
    <source>
        <dbReference type="Pfam" id="PF10551"/>
    </source>
</evidence>
<dbReference type="AlphaFoldDB" id="A0A392M1Q5"/>
<reference evidence="2 3" key="1">
    <citation type="journal article" date="2018" name="Front. Plant Sci.">
        <title>Red Clover (Trifolium pratense) and Zigzag Clover (T. medium) - A Picture of Genomic Similarities and Differences.</title>
        <authorList>
            <person name="Dluhosova J."/>
            <person name="Istvanek J."/>
            <person name="Nedelnik J."/>
            <person name="Repkova J."/>
        </authorList>
    </citation>
    <scope>NUCLEOTIDE SEQUENCE [LARGE SCALE GENOMIC DNA]</scope>
    <source>
        <strain evidence="3">cv. 10/8</strain>
        <tissue evidence="2">Leaf</tissue>
    </source>
</reference>
<dbReference type="Proteomes" id="UP000265520">
    <property type="component" value="Unassembled WGS sequence"/>
</dbReference>
<comment type="caution">
    <text evidence="2">The sequence shown here is derived from an EMBL/GenBank/DDBJ whole genome shotgun (WGS) entry which is preliminary data.</text>
</comment>
<sequence length="289" mass="33087">MSKNNALPRNILSTIRSKNPRSSTTIKHIYNVRQRMIEAVLGERTEMQQILKCLSDEKYTYSIRLFSDNQTISDIFFAHLESIKLFNLFPIVVVMDFTYKTNKYGLPLLEFVGTTCTGKTFSIAFAFMTAENEDNFVWVLDRCRDLLKCPDHPQVVVTDRDAALMNVVDRGFLKSTALLCRCHVTVNVKTNMKGKYSVNGDKKEQGKTSKVYKDIMGAWENIPDSETEESYADSVLMFRQVCAVFPIFVEYVEGNILRPVKEKVVSAWTYRVMHLGNTTTNRIEPTQPG</sequence>
<gene>
    <name evidence="2" type="ORF">A2U01_0001304</name>
</gene>
<organism evidence="2 3">
    <name type="scientific">Trifolium medium</name>
    <dbReference type="NCBI Taxonomy" id="97028"/>
    <lineage>
        <taxon>Eukaryota</taxon>
        <taxon>Viridiplantae</taxon>
        <taxon>Streptophyta</taxon>
        <taxon>Embryophyta</taxon>
        <taxon>Tracheophyta</taxon>
        <taxon>Spermatophyta</taxon>
        <taxon>Magnoliopsida</taxon>
        <taxon>eudicotyledons</taxon>
        <taxon>Gunneridae</taxon>
        <taxon>Pentapetalae</taxon>
        <taxon>rosids</taxon>
        <taxon>fabids</taxon>
        <taxon>Fabales</taxon>
        <taxon>Fabaceae</taxon>
        <taxon>Papilionoideae</taxon>
        <taxon>50 kb inversion clade</taxon>
        <taxon>NPAAA clade</taxon>
        <taxon>Hologalegina</taxon>
        <taxon>IRL clade</taxon>
        <taxon>Trifolieae</taxon>
        <taxon>Trifolium</taxon>
    </lineage>
</organism>
<dbReference type="InterPro" id="IPR052579">
    <property type="entry name" value="Zinc_finger_SWIM"/>
</dbReference>
<name>A0A392M1Q5_9FABA</name>
<dbReference type="Pfam" id="PF10551">
    <property type="entry name" value="MULE"/>
    <property type="match status" value="1"/>
</dbReference>
<dbReference type="EMBL" id="LXQA010001166">
    <property type="protein sequence ID" value="MCH80534.1"/>
    <property type="molecule type" value="Genomic_DNA"/>
</dbReference>
<evidence type="ECO:0000313" key="2">
    <source>
        <dbReference type="EMBL" id="MCH80534.1"/>
    </source>
</evidence>
<dbReference type="PANTHER" id="PTHR31569">
    <property type="entry name" value="SWIM-TYPE DOMAIN-CONTAINING PROTEIN"/>
    <property type="match status" value="1"/>
</dbReference>
<keyword evidence="3" id="KW-1185">Reference proteome</keyword>
<proteinExistence type="predicted"/>
<evidence type="ECO:0000313" key="3">
    <source>
        <dbReference type="Proteomes" id="UP000265520"/>
    </source>
</evidence>
<feature type="domain" description="MULE transposase" evidence="1">
    <location>
        <begin position="92"/>
        <end position="185"/>
    </location>
</feature>
<protein>
    <submittedName>
        <fullName evidence="2">Protein FAR1-RELATED SEQUENCE 6-like</fullName>
    </submittedName>
</protein>
<dbReference type="PANTHER" id="PTHR31569:SF4">
    <property type="entry name" value="SWIM-TYPE DOMAIN-CONTAINING PROTEIN"/>
    <property type="match status" value="1"/>
</dbReference>
<dbReference type="InterPro" id="IPR018289">
    <property type="entry name" value="MULE_transposase_dom"/>
</dbReference>